<organism evidence="4 5">
    <name type="scientific">Cytobacillus spartinae</name>
    <dbReference type="NCBI Taxonomy" id="3299023"/>
    <lineage>
        <taxon>Bacteria</taxon>
        <taxon>Bacillati</taxon>
        <taxon>Bacillota</taxon>
        <taxon>Bacilli</taxon>
        <taxon>Bacillales</taxon>
        <taxon>Bacillaceae</taxon>
        <taxon>Cytobacillus</taxon>
    </lineage>
</organism>
<accession>A0ABW6KFY6</accession>
<dbReference type="InterPro" id="IPR023214">
    <property type="entry name" value="HAD_sf"/>
</dbReference>
<proteinExistence type="inferred from homology"/>
<dbReference type="Proteomes" id="UP001601059">
    <property type="component" value="Unassembled WGS sequence"/>
</dbReference>
<name>A0ABW6KFY6_9BACI</name>
<dbReference type="PIRSF" id="PIRSF021362">
    <property type="entry name" value="UCP021362_HAD"/>
    <property type="match status" value="1"/>
</dbReference>
<protein>
    <recommendedName>
        <fullName evidence="3">Nucleotidase</fullName>
        <ecNumber evidence="3">3.1.3.-</ecNumber>
    </recommendedName>
</protein>
<comment type="caution">
    <text evidence="4">The sequence shown here is derived from an EMBL/GenBank/DDBJ whole genome shotgun (WGS) entry which is preliminary data.</text>
</comment>
<sequence length="189" mass="22080">MKKRFGIDIDGTVTCPASIVPFLNKDFNINITLDDIKQYDLNPLVDVSESEFATWFTNNEAIIYEQSPLAEGAKEIIVNWGRKHELYFISARGSHLLEVTKKWFLKEKLPFDHIELIGTHDKINTAKKYEVDIFFEDKHDNAVMIHEQCQIPVILFDTPYNQDPIPDGVIRVYSWLEAERWVGEWLKHN</sequence>
<evidence type="ECO:0000256" key="1">
    <source>
        <dbReference type="ARBA" id="ARBA00009589"/>
    </source>
</evidence>
<dbReference type="EC" id="3.1.3.-" evidence="3"/>
<dbReference type="InterPro" id="IPR052419">
    <property type="entry name" value="5_3-deoxyribonucleotidase-like"/>
</dbReference>
<dbReference type="Gene3D" id="3.40.50.1000">
    <property type="entry name" value="HAD superfamily/HAD-like"/>
    <property type="match status" value="1"/>
</dbReference>
<evidence type="ECO:0000313" key="4">
    <source>
        <dbReference type="EMBL" id="MFE8703180.1"/>
    </source>
</evidence>
<dbReference type="PANTHER" id="PTHR35134">
    <property type="entry name" value="NUCLEOTIDASE YQFW-RELATED"/>
    <property type="match status" value="1"/>
</dbReference>
<gene>
    <name evidence="4" type="ORF">ACFYKX_21610</name>
</gene>
<evidence type="ECO:0000313" key="5">
    <source>
        <dbReference type="Proteomes" id="UP001601059"/>
    </source>
</evidence>
<keyword evidence="2 3" id="KW-0378">Hydrolase</keyword>
<comment type="similarity">
    <text evidence="1 3">Belongs to the 5'(3')-deoxyribonucleotidase family.</text>
</comment>
<dbReference type="RefSeq" id="WP_389363496.1">
    <property type="nucleotide sequence ID" value="NZ_JBIACK010000014.1"/>
</dbReference>
<dbReference type="SUPFAM" id="SSF56784">
    <property type="entry name" value="HAD-like"/>
    <property type="match status" value="1"/>
</dbReference>
<dbReference type="EMBL" id="JBIACK010000014">
    <property type="protein sequence ID" value="MFE8703180.1"/>
    <property type="molecule type" value="Genomic_DNA"/>
</dbReference>
<reference evidence="4 5" key="1">
    <citation type="submission" date="2024-08" db="EMBL/GenBank/DDBJ databases">
        <title>Two novel Cytobacillus novel species.</title>
        <authorList>
            <person name="Liu G."/>
        </authorList>
    </citation>
    <scope>NUCLEOTIDE SEQUENCE [LARGE SCALE GENOMIC DNA]</scope>
    <source>
        <strain evidence="4 5">FJAT-54145</strain>
    </source>
</reference>
<evidence type="ECO:0000256" key="3">
    <source>
        <dbReference type="PIRNR" id="PIRNR021362"/>
    </source>
</evidence>
<dbReference type="InterPro" id="IPR009206">
    <property type="entry name" value="Nucleotidase_putative"/>
</dbReference>
<dbReference type="InterPro" id="IPR036412">
    <property type="entry name" value="HAD-like_sf"/>
</dbReference>
<dbReference type="PANTHER" id="PTHR35134:SF2">
    <property type="entry name" value="NUCLEOTIDASE YQFW-RELATED"/>
    <property type="match status" value="1"/>
</dbReference>
<evidence type="ECO:0000256" key="2">
    <source>
        <dbReference type="ARBA" id="ARBA00022801"/>
    </source>
</evidence>
<keyword evidence="5" id="KW-1185">Reference proteome</keyword>